<organism evidence="1 2">
    <name type="scientific">Cymbomonas tetramitiformis</name>
    <dbReference type="NCBI Taxonomy" id="36881"/>
    <lineage>
        <taxon>Eukaryota</taxon>
        <taxon>Viridiplantae</taxon>
        <taxon>Chlorophyta</taxon>
        <taxon>Pyramimonadophyceae</taxon>
        <taxon>Pyramimonadales</taxon>
        <taxon>Pyramimonadaceae</taxon>
        <taxon>Cymbomonas</taxon>
    </lineage>
</organism>
<dbReference type="PANTHER" id="PTHR35580:SF1">
    <property type="entry name" value="PHYTASE-LIKE DOMAIN-CONTAINING PROTEIN"/>
    <property type="match status" value="1"/>
</dbReference>
<protein>
    <submittedName>
        <fullName evidence="1">Uncharacterized protein</fullName>
    </submittedName>
</protein>
<dbReference type="InterPro" id="IPR052918">
    <property type="entry name" value="Motility_Chemotaxis_Reg"/>
</dbReference>
<name>A0AAE0FMK6_9CHLO</name>
<feature type="non-terminal residue" evidence="1">
    <location>
        <position position="627"/>
    </location>
</feature>
<sequence length="627" mass="64105">DGRTGAVYAAGRFVDSATFDWLRMTSWGSRDALLLKVDSRGSVEWGLQGGGGGSDMAEAVALEDGTGNVYVAASFGSLTATFGDFTVSNRGAMDCALFKVSSSGSVLWVVDFGGVGQERARGLATLPDASGAVITGDFSSTAFTASSAATLDTAGAADLFVIKVSASGTVMWAAGAGGSAYDESYSVAASRISSVVYLTGRFYSKLATFGGTVLARPSSSNADEAAFLAQVSSAGSFVWALAMGGEGGGEGGYSTAVDIETDNVYLTGYSQSTPATFGGWILTSRGRDDIFVAAVSSQGTVLWAVSAGGDASDAGKAVAAVPGGGALVTGWFTSPVATFGSALLYNHKANNYDGHVMKVSSAGSVEWVAQFGGADFDCGEAVLARQNSSDALVGGWFSSTPGTFGGWERTATNSSGNQGTFDLVVMALSPGGSVTVASTILFVGMAISSLQNQTFSDSFETHFKLDVAQGAQAFPVPASRSPAPQIRGPSNAQQCHQANSSCGLFGSPASAKTLRVETGYVTIDSITAGSVVVTSTVLFALDMEAAAEVFVQLLEDDVAGVFTSAFWDEVQFTSIDTQARPPLQRERPPARALAKGCPANVAPVIFCARSCHLLRSLLSSSALAPVI</sequence>
<dbReference type="EMBL" id="LGRX02016066">
    <property type="protein sequence ID" value="KAK3262616.1"/>
    <property type="molecule type" value="Genomic_DNA"/>
</dbReference>
<feature type="non-terminal residue" evidence="1">
    <location>
        <position position="1"/>
    </location>
</feature>
<dbReference type="Proteomes" id="UP001190700">
    <property type="component" value="Unassembled WGS sequence"/>
</dbReference>
<evidence type="ECO:0000313" key="2">
    <source>
        <dbReference type="Proteomes" id="UP001190700"/>
    </source>
</evidence>
<dbReference type="PANTHER" id="PTHR35580">
    <property type="entry name" value="CELL SURFACE GLYCOPROTEIN (S-LAYER PROTEIN)-LIKE PROTEIN"/>
    <property type="match status" value="1"/>
</dbReference>
<gene>
    <name evidence="1" type="ORF">CYMTET_28537</name>
</gene>
<proteinExistence type="predicted"/>
<keyword evidence="2" id="KW-1185">Reference proteome</keyword>
<dbReference type="AlphaFoldDB" id="A0AAE0FMK6"/>
<comment type="caution">
    <text evidence="1">The sequence shown here is derived from an EMBL/GenBank/DDBJ whole genome shotgun (WGS) entry which is preliminary data.</text>
</comment>
<reference evidence="1 2" key="1">
    <citation type="journal article" date="2015" name="Genome Biol. Evol.">
        <title>Comparative Genomics of a Bacterivorous Green Alga Reveals Evolutionary Causalities and Consequences of Phago-Mixotrophic Mode of Nutrition.</title>
        <authorList>
            <person name="Burns J.A."/>
            <person name="Paasch A."/>
            <person name="Narechania A."/>
            <person name="Kim E."/>
        </authorList>
    </citation>
    <scope>NUCLEOTIDE SEQUENCE [LARGE SCALE GENOMIC DNA]</scope>
    <source>
        <strain evidence="1 2">PLY_AMNH</strain>
    </source>
</reference>
<evidence type="ECO:0000313" key="1">
    <source>
        <dbReference type="EMBL" id="KAK3262616.1"/>
    </source>
</evidence>
<accession>A0AAE0FMK6</accession>